<dbReference type="GO" id="GO:0016787">
    <property type="term" value="F:hydrolase activity"/>
    <property type="evidence" value="ECO:0007669"/>
    <property type="project" value="UniProtKB-KW"/>
</dbReference>
<keyword evidence="1" id="KW-0378">Hydrolase</keyword>
<dbReference type="InterPro" id="IPR023365">
    <property type="entry name" value="Sortase_dom-sf"/>
</dbReference>
<reference evidence="3" key="1">
    <citation type="submission" date="2022-06" db="EMBL/GenBank/DDBJ databases">
        <title>Sequencing the genomes of 1000 actinobacteria strains.</title>
        <authorList>
            <person name="Klenk H.-P."/>
        </authorList>
    </citation>
    <scope>NUCLEOTIDE SEQUENCE</scope>
    <source>
        <strain evidence="3">DSM 46694</strain>
    </source>
</reference>
<dbReference type="RefSeq" id="WP_276083251.1">
    <property type="nucleotide sequence ID" value="NZ_BAABKA010000006.1"/>
</dbReference>
<evidence type="ECO:0000256" key="1">
    <source>
        <dbReference type="ARBA" id="ARBA00022801"/>
    </source>
</evidence>
<dbReference type="InterPro" id="IPR005754">
    <property type="entry name" value="Sortase"/>
</dbReference>
<evidence type="ECO:0000256" key="2">
    <source>
        <dbReference type="SAM" id="SignalP"/>
    </source>
</evidence>
<sequence length="252" mass="25934">MRTQLAAVTCLMVTATACATTTAQAQAATALSGSLHGSVGAQAGRGHEGVGTAGETGFEGAAGRTGFEGVGAAGGTGFESTVGAVSGAGHGGAGAASRARAVSGGVRDVADPVRLRIPAIKLSTRVIPLRLDSRGRLIAPTEFDRVGWNRSGPEPGEKGVAVIAGHVDSATGPAVFYRLRQLRKGDRIHVDRADGSTVTFRVGRLARYPKSRIPDKEVYGPAPGAQLRLITCGGTFDRARRSYRDNVIVFAR</sequence>
<gene>
    <name evidence="3" type="ORF">HD597_010642</name>
</gene>
<dbReference type="AlphaFoldDB" id="A0A9X2K7G2"/>
<keyword evidence="2" id="KW-0732">Signal</keyword>
<keyword evidence="4" id="KW-1185">Reference proteome</keyword>
<dbReference type="InterPro" id="IPR042001">
    <property type="entry name" value="Sortase_F"/>
</dbReference>
<name>A0A9X2K7G2_9ACTN</name>
<evidence type="ECO:0008006" key="5">
    <source>
        <dbReference type="Google" id="ProtNLM"/>
    </source>
</evidence>
<comment type="caution">
    <text evidence="3">The sequence shown here is derived from an EMBL/GenBank/DDBJ whole genome shotgun (WGS) entry which is preliminary data.</text>
</comment>
<dbReference type="SUPFAM" id="SSF63817">
    <property type="entry name" value="Sortase"/>
    <property type="match status" value="1"/>
</dbReference>
<evidence type="ECO:0000313" key="4">
    <source>
        <dbReference type="Proteomes" id="UP001139648"/>
    </source>
</evidence>
<feature type="chain" id="PRO_5040894235" description="Class F sortase" evidence="2">
    <location>
        <begin position="20"/>
        <end position="252"/>
    </location>
</feature>
<protein>
    <recommendedName>
        <fullName evidence="5">Class F sortase</fullName>
    </recommendedName>
</protein>
<dbReference type="Pfam" id="PF04203">
    <property type="entry name" value="Sortase"/>
    <property type="match status" value="1"/>
</dbReference>
<proteinExistence type="predicted"/>
<dbReference type="NCBIfam" id="NF033748">
    <property type="entry name" value="class_F_sortase"/>
    <property type="match status" value="1"/>
</dbReference>
<dbReference type="CDD" id="cd05829">
    <property type="entry name" value="Sortase_F"/>
    <property type="match status" value="1"/>
</dbReference>
<dbReference type="EMBL" id="JAMZEB010000002">
    <property type="protein sequence ID" value="MCP2363622.1"/>
    <property type="molecule type" value="Genomic_DNA"/>
</dbReference>
<feature type="signal peptide" evidence="2">
    <location>
        <begin position="1"/>
        <end position="19"/>
    </location>
</feature>
<dbReference type="Proteomes" id="UP001139648">
    <property type="component" value="Unassembled WGS sequence"/>
</dbReference>
<accession>A0A9X2K7G2</accession>
<evidence type="ECO:0000313" key="3">
    <source>
        <dbReference type="EMBL" id="MCP2363622.1"/>
    </source>
</evidence>
<dbReference type="PROSITE" id="PS51257">
    <property type="entry name" value="PROKAR_LIPOPROTEIN"/>
    <property type="match status" value="1"/>
</dbReference>
<organism evidence="3 4">
    <name type="scientific">Nonomuraea thailandensis</name>
    <dbReference type="NCBI Taxonomy" id="1188745"/>
    <lineage>
        <taxon>Bacteria</taxon>
        <taxon>Bacillati</taxon>
        <taxon>Actinomycetota</taxon>
        <taxon>Actinomycetes</taxon>
        <taxon>Streptosporangiales</taxon>
        <taxon>Streptosporangiaceae</taxon>
        <taxon>Nonomuraea</taxon>
    </lineage>
</organism>
<dbReference type="Gene3D" id="2.40.260.10">
    <property type="entry name" value="Sortase"/>
    <property type="match status" value="1"/>
</dbReference>